<gene>
    <name evidence="2" type="ORF">H8L47_10590</name>
</gene>
<dbReference type="Gene3D" id="3.40.710.10">
    <property type="entry name" value="DD-peptidase/beta-lactamase superfamily"/>
    <property type="match status" value="1"/>
</dbReference>
<dbReference type="PANTHER" id="PTHR46825">
    <property type="entry name" value="D-ALANYL-D-ALANINE-CARBOXYPEPTIDASE/ENDOPEPTIDASE AMPH"/>
    <property type="match status" value="1"/>
</dbReference>
<name>A0ABR6Z8B8_9BURK</name>
<organism evidence="2 3">
    <name type="scientific">Undibacterium umbellatum</name>
    <dbReference type="NCBI Taxonomy" id="2762300"/>
    <lineage>
        <taxon>Bacteria</taxon>
        <taxon>Pseudomonadati</taxon>
        <taxon>Pseudomonadota</taxon>
        <taxon>Betaproteobacteria</taxon>
        <taxon>Burkholderiales</taxon>
        <taxon>Oxalobacteraceae</taxon>
        <taxon>Undibacterium</taxon>
    </lineage>
</organism>
<protein>
    <submittedName>
        <fullName evidence="2">Beta-lactamase family protein</fullName>
    </submittedName>
</protein>
<feature type="domain" description="Beta-lactamase-related" evidence="1">
    <location>
        <begin position="27"/>
        <end position="325"/>
    </location>
</feature>
<dbReference type="RefSeq" id="WP_186953570.1">
    <property type="nucleotide sequence ID" value="NZ_JACOFX010000004.1"/>
</dbReference>
<dbReference type="InterPro" id="IPR012338">
    <property type="entry name" value="Beta-lactam/transpept-like"/>
</dbReference>
<dbReference type="Pfam" id="PF00144">
    <property type="entry name" value="Beta-lactamase"/>
    <property type="match status" value="1"/>
</dbReference>
<accession>A0ABR6Z8B8</accession>
<proteinExistence type="predicted"/>
<dbReference type="SUPFAM" id="SSF56601">
    <property type="entry name" value="beta-lactamase/transpeptidase-like"/>
    <property type="match status" value="1"/>
</dbReference>
<dbReference type="Proteomes" id="UP000646911">
    <property type="component" value="Unassembled WGS sequence"/>
</dbReference>
<dbReference type="InterPro" id="IPR050491">
    <property type="entry name" value="AmpC-like"/>
</dbReference>
<sequence>MQTATNPDHNALSTELDAYLRSVYPSHLPGAAVLVAKHDKVILQAAYGMAHMDEARPLSTDSVFRMGSLTKQFTAAAIMLLAQRGQLHVQDALHTHLPDFPALGRGIRLEHLLNHTAGLACYTDRPDFELVEPLDLSPVQVVALFQDTPLLFVPGSQFSYSNSGYFLLGLVIEKVSGMSLAQFFSSQMFLPLGMRSTGMEGYAGLCPLQGYTEEPDLQLAPVISMSIPFAAGALVSSIGDMYLWEQHMARSTLLSKESWQQMCAPTRLLSGELCGYGYGLENRQVHGISVVDHDGGISGYSSYSARTLDSGLFVLVLSNNDSGQPSTIEVGEWLVQKVTERGGACVDTSAA</sequence>
<dbReference type="EMBL" id="JACOFX010000004">
    <property type="protein sequence ID" value="MBC3908016.1"/>
    <property type="molecule type" value="Genomic_DNA"/>
</dbReference>
<evidence type="ECO:0000259" key="1">
    <source>
        <dbReference type="Pfam" id="PF00144"/>
    </source>
</evidence>
<evidence type="ECO:0000313" key="2">
    <source>
        <dbReference type="EMBL" id="MBC3908016.1"/>
    </source>
</evidence>
<comment type="caution">
    <text evidence="2">The sequence shown here is derived from an EMBL/GenBank/DDBJ whole genome shotgun (WGS) entry which is preliminary data.</text>
</comment>
<dbReference type="PANTHER" id="PTHR46825:SF9">
    <property type="entry name" value="BETA-LACTAMASE-RELATED DOMAIN-CONTAINING PROTEIN"/>
    <property type="match status" value="1"/>
</dbReference>
<reference evidence="2 3" key="1">
    <citation type="submission" date="2020-08" db="EMBL/GenBank/DDBJ databases">
        <title>Novel species isolated from subtropical streams in China.</title>
        <authorList>
            <person name="Lu H."/>
        </authorList>
    </citation>
    <scope>NUCLEOTIDE SEQUENCE [LARGE SCALE GENOMIC DNA]</scope>
    <source>
        <strain evidence="2 3">NL8W</strain>
    </source>
</reference>
<evidence type="ECO:0000313" key="3">
    <source>
        <dbReference type="Proteomes" id="UP000646911"/>
    </source>
</evidence>
<dbReference type="InterPro" id="IPR001466">
    <property type="entry name" value="Beta-lactam-related"/>
</dbReference>
<keyword evidence="3" id="KW-1185">Reference proteome</keyword>